<dbReference type="InterPro" id="IPR029052">
    <property type="entry name" value="Metallo-depent_PP-like"/>
</dbReference>
<sequence length="442" mass="49233">MKIILAGDMLFSSRNLANRLDKKLVEKLRAADAVFANAEFTTPEENRPVAAGRGYVTAVRPGILKEFNDLNIKLISMANNHSGDFGILGILDSLKSAQEHDLIVGGLAKSLDEARLPSFYDTSDGRIGFVTATATRGDIFAASNSGNGVPARPGVNPLRWYEEYQVNEQQFDQLNEISNELGLSGSNQHGRNVEGFDAPDNETLVFGSLFEKNLTFKKAKKTEFRTEVDANDLNEILDSIKDAKKRSDFVFLNIHTHEGVNGDWYEDQPADFVVHTAHAAIDAGADIVIGHGAHFIRGAELYKDKWIFYNLGSLIMEFEAGNSIIPPEMYQAYGLDGHSKPSQLHHQRAVDEKGNFKGFSGDKKFSQNIILELEINDDRRLTTLNVIPLDLGMTRDNAIKRGLPVIPSEKEAILVMDRLNAISAPFNTSFEYNEKRNFFHIR</sequence>
<evidence type="ECO:0000259" key="2">
    <source>
        <dbReference type="SMART" id="SM00854"/>
    </source>
</evidence>
<protein>
    <submittedName>
        <fullName evidence="3">CapA family protein</fullName>
    </submittedName>
</protein>
<dbReference type="Pfam" id="PF09587">
    <property type="entry name" value="PGA_cap"/>
    <property type="match status" value="1"/>
</dbReference>
<dbReference type="InterPro" id="IPR019079">
    <property type="entry name" value="Capsule_synth_CapA"/>
</dbReference>
<reference evidence="3 4" key="1">
    <citation type="submission" date="2019-06" db="EMBL/GenBank/DDBJ databases">
        <title>Genome analyses of bacteria isolated from kimchi.</title>
        <authorList>
            <person name="Lee S."/>
            <person name="Ahn S."/>
            <person name="Roh S."/>
        </authorList>
    </citation>
    <scope>NUCLEOTIDE SEQUENCE [LARGE SCALE GENOMIC DNA]</scope>
    <source>
        <strain evidence="3 4">CBA3630</strain>
    </source>
</reference>
<dbReference type="PANTHER" id="PTHR33393">
    <property type="entry name" value="POLYGLUTAMINE SYNTHESIS ACCESSORY PROTEIN RV0574C-RELATED"/>
    <property type="match status" value="1"/>
</dbReference>
<dbReference type="EMBL" id="CP042383">
    <property type="protein sequence ID" value="QEA42363.1"/>
    <property type="molecule type" value="Genomic_DNA"/>
</dbReference>
<gene>
    <name evidence="3" type="ORF">FGL85_07510</name>
</gene>
<dbReference type="AlphaFoldDB" id="A0A5B8T5W0"/>
<evidence type="ECO:0000313" key="4">
    <source>
        <dbReference type="Proteomes" id="UP000321296"/>
    </source>
</evidence>
<proteinExistence type="inferred from homology"/>
<dbReference type="InterPro" id="IPR052169">
    <property type="entry name" value="CW_Biosynth-Accessory"/>
</dbReference>
<dbReference type="KEGG" id="lpse:FGL85_07510"/>
<evidence type="ECO:0000256" key="1">
    <source>
        <dbReference type="ARBA" id="ARBA00005662"/>
    </source>
</evidence>
<dbReference type="SMART" id="SM00854">
    <property type="entry name" value="PGA_cap"/>
    <property type="match status" value="1"/>
</dbReference>
<dbReference type="PANTHER" id="PTHR33393:SF11">
    <property type="entry name" value="POLYGLUTAMINE SYNTHESIS ACCESSORY PROTEIN RV0574C-RELATED"/>
    <property type="match status" value="1"/>
</dbReference>
<organism evidence="3 4">
    <name type="scientific">Leuconostoc pseudomesenteroides</name>
    <dbReference type="NCBI Taxonomy" id="33968"/>
    <lineage>
        <taxon>Bacteria</taxon>
        <taxon>Bacillati</taxon>
        <taxon>Bacillota</taxon>
        <taxon>Bacilli</taxon>
        <taxon>Lactobacillales</taxon>
        <taxon>Lactobacillaceae</taxon>
        <taxon>Leuconostoc</taxon>
    </lineage>
</organism>
<name>A0A5B8T5W0_LEUPS</name>
<dbReference type="SUPFAM" id="SSF56300">
    <property type="entry name" value="Metallo-dependent phosphatases"/>
    <property type="match status" value="1"/>
</dbReference>
<dbReference type="Proteomes" id="UP000321296">
    <property type="component" value="Chromosome"/>
</dbReference>
<accession>A0A5B8T5W0</accession>
<dbReference type="RefSeq" id="WP_147651540.1">
    <property type="nucleotide sequence ID" value="NZ_CP042383.1"/>
</dbReference>
<evidence type="ECO:0000313" key="3">
    <source>
        <dbReference type="EMBL" id="QEA42363.1"/>
    </source>
</evidence>
<comment type="similarity">
    <text evidence="1">Belongs to the CapA family.</text>
</comment>
<feature type="domain" description="Capsule synthesis protein CapA" evidence="2">
    <location>
        <begin position="2"/>
        <end position="318"/>
    </location>
</feature>